<keyword evidence="2" id="KW-1185">Reference proteome</keyword>
<dbReference type="EMBL" id="AGNL01016672">
    <property type="protein sequence ID" value="EJK64922.1"/>
    <property type="molecule type" value="Genomic_DNA"/>
</dbReference>
<gene>
    <name evidence="1" type="ORF">THAOC_14289</name>
</gene>
<evidence type="ECO:0000313" key="2">
    <source>
        <dbReference type="Proteomes" id="UP000266841"/>
    </source>
</evidence>
<protein>
    <submittedName>
        <fullName evidence="1">Uncharacterized protein</fullName>
    </submittedName>
</protein>
<evidence type="ECO:0000313" key="1">
    <source>
        <dbReference type="EMBL" id="EJK64922.1"/>
    </source>
</evidence>
<proteinExistence type="predicted"/>
<sequence length="110" mass="11764">MSAAVEVEELGETCEICLGDMAKSDLINLPCKGEIYRFRGNMFLASDGNMHVKVAPQLPEPAGRDISGTIEDTIKLPAEKGGLREDLQTVADSDLSAKTATAEVLEGGRR</sequence>
<organism evidence="1 2">
    <name type="scientific">Thalassiosira oceanica</name>
    <name type="common">Marine diatom</name>
    <dbReference type="NCBI Taxonomy" id="159749"/>
    <lineage>
        <taxon>Eukaryota</taxon>
        <taxon>Sar</taxon>
        <taxon>Stramenopiles</taxon>
        <taxon>Ochrophyta</taxon>
        <taxon>Bacillariophyta</taxon>
        <taxon>Coscinodiscophyceae</taxon>
        <taxon>Thalassiosirophycidae</taxon>
        <taxon>Thalassiosirales</taxon>
        <taxon>Thalassiosiraceae</taxon>
        <taxon>Thalassiosira</taxon>
    </lineage>
</organism>
<name>K0T3A9_THAOC</name>
<dbReference type="Proteomes" id="UP000266841">
    <property type="component" value="Unassembled WGS sequence"/>
</dbReference>
<feature type="non-terminal residue" evidence="1">
    <location>
        <position position="110"/>
    </location>
</feature>
<reference evidence="1 2" key="1">
    <citation type="journal article" date="2012" name="Genome Biol.">
        <title>Genome and low-iron response of an oceanic diatom adapted to chronic iron limitation.</title>
        <authorList>
            <person name="Lommer M."/>
            <person name="Specht M."/>
            <person name="Roy A.S."/>
            <person name="Kraemer L."/>
            <person name="Andreson R."/>
            <person name="Gutowska M.A."/>
            <person name="Wolf J."/>
            <person name="Bergner S.V."/>
            <person name="Schilhabel M.B."/>
            <person name="Klostermeier U.C."/>
            <person name="Beiko R.G."/>
            <person name="Rosenstiel P."/>
            <person name="Hippler M."/>
            <person name="Laroche J."/>
        </authorList>
    </citation>
    <scope>NUCLEOTIDE SEQUENCE [LARGE SCALE GENOMIC DNA]</scope>
    <source>
        <strain evidence="1 2">CCMP1005</strain>
    </source>
</reference>
<accession>K0T3A9</accession>
<comment type="caution">
    <text evidence="1">The sequence shown here is derived from an EMBL/GenBank/DDBJ whole genome shotgun (WGS) entry which is preliminary data.</text>
</comment>
<dbReference type="AlphaFoldDB" id="K0T3A9"/>